<dbReference type="SUPFAM" id="SSF56176">
    <property type="entry name" value="FAD-binding/transporter-associated domain-like"/>
    <property type="match status" value="1"/>
</dbReference>
<feature type="domain" description="CBS" evidence="10">
    <location>
        <begin position="65"/>
        <end position="124"/>
    </location>
</feature>
<proteinExistence type="inferred from homology"/>
<comment type="similarity">
    <text evidence="1">Belongs to the UPF0053 family.</text>
</comment>
<dbReference type="SUPFAM" id="SSF54631">
    <property type="entry name" value="CBS-domain pair"/>
    <property type="match status" value="1"/>
</dbReference>
<keyword evidence="5 9" id="KW-0129">CBS domain</keyword>
<keyword evidence="4" id="KW-0460">Magnesium</keyword>
<protein>
    <recommendedName>
        <fullName evidence="8">Magnesium and cobalt efflux protein CorC</fullName>
    </recommendedName>
</protein>
<keyword evidence="6" id="KW-0170">Cobalt</keyword>
<gene>
    <name evidence="11" type="primary">corC</name>
    <name evidence="11" type="ORF">BUANCORI2928_342</name>
</gene>
<dbReference type="InterPro" id="IPR005170">
    <property type="entry name" value="Transptr-assoc_dom"/>
</dbReference>
<comment type="function">
    <text evidence="7">Plays a role in the transport of magnesium and cobalt ions.</text>
</comment>
<name>A0AAT9IH94_9GAMM</name>
<keyword evidence="3" id="KW-0677">Repeat</keyword>
<evidence type="ECO:0000313" key="11">
    <source>
        <dbReference type="EMBL" id="CAL4043565.1"/>
    </source>
</evidence>
<dbReference type="SMART" id="SM00116">
    <property type="entry name" value="CBS"/>
    <property type="match status" value="2"/>
</dbReference>
<dbReference type="AlphaFoldDB" id="A0AAT9IH94"/>
<evidence type="ECO:0000256" key="2">
    <source>
        <dbReference type="ARBA" id="ARBA00022448"/>
    </source>
</evidence>
<dbReference type="PANTHER" id="PTHR22777:SF27">
    <property type="entry name" value="MAGNESIUM AND COBALT EFFLUX PROTEIN CORC"/>
    <property type="match status" value="1"/>
</dbReference>
<evidence type="ECO:0000256" key="9">
    <source>
        <dbReference type="PROSITE-ProRule" id="PRU00703"/>
    </source>
</evidence>
<evidence type="ECO:0000259" key="10">
    <source>
        <dbReference type="PROSITE" id="PS51371"/>
    </source>
</evidence>
<evidence type="ECO:0000256" key="6">
    <source>
        <dbReference type="ARBA" id="ARBA00023285"/>
    </source>
</evidence>
<organism evidence="11">
    <name type="scientific">Buchnera aphidicola</name>
    <name type="common">Anoecia corni</name>
    <dbReference type="NCBI Taxonomy" id="2994477"/>
    <lineage>
        <taxon>Bacteria</taxon>
        <taxon>Pseudomonadati</taxon>
        <taxon>Pseudomonadota</taxon>
        <taxon>Gammaproteobacteria</taxon>
        <taxon>Enterobacterales</taxon>
        <taxon>Erwiniaceae</taxon>
        <taxon>Buchnera</taxon>
    </lineage>
</organism>
<evidence type="ECO:0000256" key="3">
    <source>
        <dbReference type="ARBA" id="ARBA00022737"/>
    </source>
</evidence>
<dbReference type="InterPro" id="IPR036318">
    <property type="entry name" value="FAD-bd_PCMH-like_sf"/>
</dbReference>
<dbReference type="Gene3D" id="3.30.465.10">
    <property type="match status" value="1"/>
</dbReference>
<dbReference type="GO" id="GO:0050660">
    <property type="term" value="F:flavin adenine dinucleotide binding"/>
    <property type="evidence" value="ECO:0007669"/>
    <property type="project" value="InterPro"/>
</dbReference>
<dbReference type="InterPro" id="IPR000644">
    <property type="entry name" value="CBS_dom"/>
</dbReference>
<dbReference type="InterPro" id="IPR046342">
    <property type="entry name" value="CBS_dom_sf"/>
</dbReference>
<dbReference type="FunFam" id="3.10.580.10:FF:000002">
    <property type="entry name" value="Magnesium/cobalt efflux protein CorC"/>
    <property type="match status" value="1"/>
</dbReference>
<dbReference type="PROSITE" id="PS51371">
    <property type="entry name" value="CBS"/>
    <property type="match status" value="2"/>
</dbReference>
<accession>A0AAT9IH94</accession>
<feature type="domain" description="CBS" evidence="10">
    <location>
        <begin position="130"/>
        <end position="187"/>
    </location>
</feature>
<dbReference type="SMART" id="SM01091">
    <property type="entry name" value="CorC_HlyC"/>
    <property type="match status" value="1"/>
</dbReference>
<dbReference type="EMBL" id="OZ060371">
    <property type="protein sequence ID" value="CAL4043565.1"/>
    <property type="molecule type" value="Genomic_DNA"/>
</dbReference>
<dbReference type="Gene3D" id="3.10.580.10">
    <property type="entry name" value="CBS-domain"/>
    <property type="match status" value="1"/>
</dbReference>
<dbReference type="InterPro" id="IPR044751">
    <property type="entry name" value="Ion_transp-like_CBS"/>
</dbReference>
<evidence type="ECO:0000256" key="7">
    <source>
        <dbReference type="ARBA" id="ARBA00037273"/>
    </source>
</evidence>
<evidence type="ECO:0000256" key="8">
    <source>
        <dbReference type="ARBA" id="ARBA00040729"/>
    </source>
</evidence>
<keyword evidence="2" id="KW-0813">Transport</keyword>
<sequence>MSNNQSKKNFFSLLFHRLFNDEPKSRKELLSLIKESEQNSLIDQTTCKMIERVIDITKRRVKEIMIPKPNIVTLELTFTLEECLNIIIKSAHSRFPVISSDKNYVEGFLIAKDLLSFMQNPKKKFFVKNVLRPAIVVPESKYVDDMLKEFKAKRFHIAIVIDEFGVVSGLVTIEDILELIVGDIYDEFDTNEEENIFKINEKKFIVKGFTSIKEFNETFNTNFKSDNVDTIGGFLTKKIERLPVEGEVITIKNLKFEISILNNRHIVQMKVSILN</sequence>
<dbReference type="GO" id="GO:0005886">
    <property type="term" value="C:plasma membrane"/>
    <property type="evidence" value="ECO:0007669"/>
    <property type="project" value="TreeGrafter"/>
</dbReference>
<dbReference type="Pfam" id="PF21917">
    <property type="entry name" value="NMB0537_N"/>
    <property type="match status" value="1"/>
</dbReference>
<dbReference type="InterPro" id="IPR054115">
    <property type="entry name" value="CorC_N"/>
</dbReference>
<evidence type="ECO:0000256" key="1">
    <source>
        <dbReference type="ARBA" id="ARBA00006337"/>
    </source>
</evidence>
<dbReference type="Pfam" id="PF03471">
    <property type="entry name" value="CorC_HlyC"/>
    <property type="match status" value="1"/>
</dbReference>
<evidence type="ECO:0000256" key="4">
    <source>
        <dbReference type="ARBA" id="ARBA00022842"/>
    </source>
</evidence>
<reference evidence="11" key="1">
    <citation type="submission" date="2024-06" db="EMBL/GenBank/DDBJ databases">
        <authorList>
            <person name="Manzano-Marin A."/>
            <person name="Manzano-Marin A."/>
            <person name="Alejandro Manzano Marin A."/>
        </authorList>
    </citation>
    <scope>NUCLEOTIDE SEQUENCE</scope>
    <source>
        <strain evidence="11">Ancorni-2928</strain>
    </source>
</reference>
<dbReference type="Pfam" id="PF00571">
    <property type="entry name" value="CBS"/>
    <property type="match status" value="2"/>
</dbReference>
<evidence type="ECO:0000256" key="5">
    <source>
        <dbReference type="ARBA" id="ARBA00023122"/>
    </source>
</evidence>
<dbReference type="InterPro" id="IPR016169">
    <property type="entry name" value="FAD-bd_PCMH_sub2"/>
</dbReference>
<dbReference type="RefSeq" id="WP_367680877.1">
    <property type="nucleotide sequence ID" value="NZ_OZ060371.1"/>
</dbReference>
<dbReference type="PANTHER" id="PTHR22777">
    <property type="entry name" value="HEMOLYSIN-RELATED"/>
    <property type="match status" value="1"/>
</dbReference>
<dbReference type="CDD" id="cd04590">
    <property type="entry name" value="CBS_pair_CorC_HlyC_assoc"/>
    <property type="match status" value="1"/>
</dbReference>